<protein>
    <recommendedName>
        <fullName evidence="3">V-SNARE coiled-coil homology domain-containing protein</fullName>
    </recommendedName>
</protein>
<evidence type="ECO:0000313" key="5">
    <source>
        <dbReference type="Proteomes" id="UP000281553"/>
    </source>
</evidence>
<dbReference type="SUPFAM" id="SSF58038">
    <property type="entry name" value="SNARE fusion complex"/>
    <property type="match status" value="1"/>
</dbReference>
<dbReference type="PROSITE" id="PS50892">
    <property type="entry name" value="V_SNARE"/>
    <property type="match status" value="1"/>
</dbReference>
<gene>
    <name evidence="4" type="ORF">DILT_LOCUS6781</name>
</gene>
<evidence type="ECO:0000256" key="1">
    <source>
        <dbReference type="PROSITE-ProRule" id="PRU00290"/>
    </source>
</evidence>
<dbReference type="EMBL" id="UYRU01050332">
    <property type="protein sequence ID" value="VDN10950.1"/>
    <property type="molecule type" value="Genomic_DNA"/>
</dbReference>
<dbReference type="OrthoDB" id="190375at2759"/>
<evidence type="ECO:0000259" key="3">
    <source>
        <dbReference type="PROSITE" id="PS50892"/>
    </source>
</evidence>
<feature type="transmembrane region" description="Helical" evidence="2">
    <location>
        <begin position="65"/>
        <end position="84"/>
    </location>
</feature>
<organism evidence="4 5">
    <name type="scientific">Dibothriocephalus latus</name>
    <name type="common">Fish tapeworm</name>
    <name type="synonym">Diphyllobothrium latum</name>
    <dbReference type="NCBI Taxonomy" id="60516"/>
    <lineage>
        <taxon>Eukaryota</taxon>
        <taxon>Metazoa</taxon>
        <taxon>Spiralia</taxon>
        <taxon>Lophotrochozoa</taxon>
        <taxon>Platyhelminthes</taxon>
        <taxon>Cestoda</taxon>
        <taxon>Eucestoda</taxon>
        <taxon>Diphyllobothriidea</taxon>
        <taxon>Diphyllobothriidae</taxon>
        <taxon>Dibothriocephalus</taxon>
    </lineage>
</organism>
<dbReference type="GO" id="GO:0016020">
    <property type="term" value="C:membrane"/>
    <property type="evidence" value="ECO:0007669"/>
    <property type="project" value="InterPro"/>
</dbReference>
<dbReference type="InterPro" id="IPR001388">
    <property type="entry name" value="Synaptobrevin-like"/>
</dbReference>
<dbReference type="Proteomes" id="UP000281553">
    <property type="component" value="Unassembled WGS sequence"/>
</dbReference>
<keyword evidence="2" id="KW-0812">Transmembrane</keyword>
<dbReference type="AlphaFoldDB" id="A0A3P7LC27"/>
<dbReference type="InterPro" id="IPR042855">
    <property type="entry name" value="V_SNARE_CC"/>
</dbReference>
<dbReference type="PRINTS" id="PR00219">
    <property type="entry name" value="SYNAPTOBREVN"/>
</dbReference>
<proteinExistence type="predicted"/>
<dbReference type="Gene3D" id="1.20.5.110">
    <property type="match status" value="1"/>
</dbReference>
<dbReference type="Pfam" id="PF00957">
    <property type="entry name" value="Synaptobrevin"/>
    <property type="match status" value="1"/>
</dbReference>
<keyword evidence="2" id="KW-0472">Membrane</keyword>
<sequence>MELRGQVADVSMLMQKNIADLNERGTKLDDLFTKTEAMESDASMFQTTARQVKQKHYWDNCRTKIILFSALFVLVLIIVLIILWQTGVFNQ</sequence>
<name>A0A3P7LC27_DIBLA</name>
<evidence type="ECO:0000313" key="4">
    <source>
        <dbReference type="EMBL" id="VDN10950.1"/>
    </source>
</evidence>
<dbReference type="InterPro" id="IPR016444">
    <property type="entry name" value="Synaptobrevin/VAMP"/>
</dbReference>
<feature type="domain" description="V-SNARE coiled-coil homology" evidence="3">
    <location>
        <begin position="1"/>
        <end position="59"/>
    </location>
</feature>
<keyword evidence="5" id="KW-1185">Reference proteome</keyword>
<dbReference type="GO" id="GO:0016192">
    <property type="term" value="P:vesicle-mediated transport"/>
    <property type="evidence" value="ECO:0007669"/>
    <property type="project" value="InterPro"/>
</dbReference>
<dbReference type="PANTHER" id="PTHR45701">
    <property type="entry name" value="SYNAPTOBREVIN FAMILY MEMBER"/>
    <property type="match status" value="1"/>
</dbReference>
<evidence type="ECO:0000256" key="2">
    <source>
        <dbReference type="SAM" id="Phobius"/>
    </source>
</evidence>
<accession>A0A3P7LC27</accession>
<keyword evidence="2" id="KW-1133">Transmembrane helix</keyword>
<keyword evidence="1" id="KW-0175">Coiled coil</keyword>
<reference evidence="4 5" key="1">
    <citation type="submission" date="2018-11" db="EMBL/GenBank/DDBJ databases">
        <authorList>
            <consortium name="Pathogen Informatics"/>
        </authorList>
    </citation>
    <scope>NUCLEOTIDE SEQUENCE [LARGE SCALE GENOMIC DNA]</scope>
</reference>